<feature type="compositionally biased region" description="Low complexity" evidence="1">
    <location>
        <begin position="1"/>
        <end position="15"/>
    </location>
</feature>
<dbReference type="AlphaFoldDB" id="A0AAD4D9L3"/>
<reference evidence="2" key="1">
    <citation type="journal article" date="2020" name="Fungal Divers.">
        <title>Resolving the Mortierellaceae phylogeny through synthesis of multi-gene phylogenetics and phylogenomics.</title>
        <authorList>
            <person name="Vandepol N."/>
            <person name="Liber J."/>
            <person name="Desiro A."/>
            <person name="Na H."/>
            <person name="Kennedy M."/>
            <person name="Barry K."/>
            <person name="Grigoriev I.V."/>
            <person name="Miller A.N."/>
            <person name="O'Donnell K."/>
            <person name="Stajich J.E."/>
            <person name="Bonito G."/>
        </authorList>
    </citation>
    <scope>NUCLEOTIDE SEQUENCE</scope>
    <source>
        <strain evidence="2">NRRL 28262</strain>
    </source>
</reference>
<keyword evidence="3" id="KW-1185">Reference proteome</keyword>
<dbReference type="Proteomes" id="UP001194580">
    <property type="component" value="Unassembled WGS sequence"/>
</dbReference>
<evidence type="ECO:0000313" key="3">
    <source>
        <dbReference type="Proteomes" id="UP001194580"/>
    </source>
</evidence>
<sequence>MLYLFNNQNNGQKNQSGFLPEDSETDVDVKNLKKVKKLKVKKVKKVGNMKTVNHVVRPIPPRVPRFTYETTVPVNIKGIESTALVDPTSLKSRISSRVTERLGLCVTPHMILHHDPKPFYLCVRRTADDIPIYFCHLEEPKFARFDVKVDMRYYDLKLGRDLFGDNILS</sequence>
<organism evidence="2 3">
    <name type="scientific">Linnemannia exigua</name>
    <dbReference type="NCBI Taxonomy" id="604196"/>
    <lineage>
        <taxon>Eukaryota</taxon>
        <taxon>Fungi</taxon>
        <taxon>Fungi incertae sedis</taxon>
        <taxon>Mucoromycota</taxon>
        <taxon>Mortierellomycotina</taxon>
        <taxon>Mortierellomycetes</taxon>
        <taxon>Mortierellales</taxon>
        <taxon>Mortierellaceae</taxon>
        <taxon>Linnemannia</taxon>
    </lineage>
</organism>
<evidence type="ECO:0000313" key="2">
    <source>
        <dbReference type="EMBL" id="KAG0271454.1"/>
    </source>
</evidence>
<feature type="region of interest" description="Disordered" evidence="1">
    <location>
        <begin position="1"/>
        <end position="23"/>
    </location>
</feature>
<accession>A0AAD4D9L3</accession>
<gene>
    <name evidence="2" type="ORF">BGZ95_000726</name>
</gene>
<proteinExistence type="predicted"/>
<evidence type="ECO:0000256" key="1">
    <source>
        <dbReference type="SAM" id="MobiDB-lite"/>
    </source>
</evidence>
<name>A0AAD4D9L3_9FUNG</name>
<dbReference type="EMBL" id="JAAAIL010001137">
    <property type="protein sequence ID" value="KAG0271454.1"/>
    <property type="molecule type" value="Genomic_DNA"/>
</dbReference>
<protein>
    <submittedName>
        <fullName evidence="2">Uncharacterized protein</fullName>
    </submittedName>
</protein>
<comment type="caution">
    <text evidence="2">The sequence shown here is derived from an EMBL/GenBank/DDBJ whole genome shotgun (WGS) entry which is preliminary data.</text>
</comment>